<dbReference type="InterPro" id="IPR036236">
    <property type="entry name" value="Znf_C2H2_sf"/>
</dbReference>
<name>A0AAW0DC19_9AGAR</name>
<dbReference type="PROSITE" id="PS50157">
    <property type="entry name" value="ZINC_FINGER_C2H2_2"/>
    <property type="match status" value="1"/>
</dbReference>
<organism evidence="4 5">
    <name type="scientific">Favolaschia claudopus</name>
    <dbReference type="NCBI Taxonomy" id="2862362"/>
    <lineage>
        <taxon>Eukaryota</taxon>
        <taxon>Fungi</taxon>
        <taxon>Dikarya</taxon>
        <taxon>Basidiomycota</taxon>
        <taxon>Agaricomycotina</taxon>
        <taxon>Agaricomycetes</taxon>
        <taxon>Agaricomycetidae</taxon>
        <taxon>Agaricales</taxon>
        <taxon>Marasmiineae</taxon>
        <taxon>Mycenaceae</taxon>
        <taxon>Favolaschia</taxon>
    </lineage>
</organism>
<feature type="domain" description="C2H2-type" evidence="3">
    <location>
        <begin position="10"/>
        <end position="39"/>
    </location>
</feature>
<sequence>MNTHTNVQPYGCPFPNCGRVFNVRSNAKRHLKTHFYRPPPPAPVQITFVQPIVVGSPPTSSSQVHNDHVHMMAVPMPSSVTSSNESMSSTILGTRSTAADDSDEQGSEDVPLIR</sequence>
<keyword evidence="1" id="KW-0863">Zinc-finger</keyword>
<keyword evidence="1" id="KW-0479">Metal-binding</keyword>
<feature type="compositionally biased region" description="Polar residues" evidence="2">
    <location>
        <begin position="90"/>
        <end position="99"/>
    </location>
</feature>
<evidence type="ECO:0000259" key="3">
    <source>
        <dbReference type="PROSITE" id="PS50157"/>
    </source>
</evidence>
<evidence type="ECO:0000313" key="4">
    <source>
        <dbReference type="EMBL" id="KAK7048857.1"/>
    </source>
</evidence>
<proteinExistence type="predicted"/>
<feature type="compositionally biased region" description="Low complexity" evidence="2">
    <location>
        <begin position="78"/>
        <end position="89"/>
    </location>
</feature>
<dbReference type="SUPFAM" id="SSF57667">
    <property type="entry name" value="beta-beta-alpha zinc fingers"/>
    <property type="match status" value="1"/>
</dbReference>
<feature type="region of interest" description="Disordered" evidence="2">
    <location>
        <begin position="77"/>
        <end position="114"/>
    </location>
</feature>
<accession>A0AAW0DC19</accession>
<dbReference type="Gene3D" id="3.30.160.60">
    <property type="entry name" value="Classic Zinc Finger"/>
    <property type="match status" value="1"/>
</dbReference>
<protein>
    <recommendedName>
        <fullName evidence="3">C2H2-type domain-containing protein</fullName>
    </recommendedName>
</protein>
<keyword evidence="5" id="KW-1185">Reference proteome</keyword>
<dbReference type="Proteomes" id="UP001362999">
    <property type="component" value="Unassembled WGS sequence"/>
</dbReference>
<evidence type="ECO:0000256" key="1">
    <source>
        <dbReference type="PROSITE-ProRule" id="PRU00042"/>
    </source>
</evidence>
<dbReference type="AlphaFoldDB" id="A0AAW0DC19"/>
<evidence type="ECO:0000256" key="2">
    <source>
        <dbReference type="SAM" id="MobiDB-lite"/>
    </source>
</evidence>
<keyword evidence="1" id="KW-0862">Zinc</keyword>
<comment type="caution">
    <text evidence="4">The sequence shown here is derived from an EMBL/GenBank/DDBJ whole genome shotgun (WGS) entry which is preliminary data.</text>
</comment>
<reference evidence="4 5" key="1">
    <citation type="journal article" date="2024" name="J Genomics">
        <title>Draft genome sequencing and assembly of Favolaschia claudopus CIRM-BRFM 2984 isolated from oak limbs.</title>
        <authorList>
            <person name="Navarro D."/>
            <person name="Drula E."/>
            <person name="Chaduli D."/>
            <person name="Cazenave R."/>
            <person name="Ahrendt S."/>
            <person name="Wang J."/>
            <person name="Lipzen A."/>
            <person name="Daum C."/>
            <person name="Barry K."/>
            <person name="Grigoriev I.V."/>
            <person name="Favel A."/>
            <person name="Rosso M.N."/>
            <person name="Martin F."/>
        </authorList>
    </citation>
    <scope>NUCLEOTIDE SEQUENCE [LARGE SCALE GENOMIC DNA]</scope>
    <source>
        <strain evidence="4 5">CIRM-BRFM 2984</strain>
    </source>
</reference>
<gene>
    <name evidence="4" type="ORF">R3P38DRAFT_2871762</name>
</gene>
<dbReference type="GO" id="GO:0008270">
    <property type="term" value="F:zinc ion binding"/>
    <property type="evidence" value="ECO:0007669"/>
    <property type="project" value="UniProtKB-KW"/>
</dbReference>
<dbReference type="PROSITE" id="PS00028">
    <property type="entry name" value="ZINC_FINGER_C2H2_1"/>
    <property type="match status" value="1"/>
</dbReference>
<dbReference type="InterPro" id="IPR013087">
    <property type="entry name" value="Znf_C2H2_type"/>
</dbReference>
<dbReference type="EMBL" id="JAWWNJ010000009">
    <property type="protein sequence ID" value="KAK7048857.1"/>
    <property type="molecule type" value="Genomic_DNA"/>
</dbReference>
<evidence type="ECO:0000313" key="5">
    <source>
        <dbReference type="Proteomes" id="UP001362999"/>
    </source>
</evidence>